<keyword evidence="3" id="KW-0732">Signal</keyword>
<feature type="signal peptide" evidence="3">
    <location>
        <begin position="1"/>
        <end position="22"/>
    </location>
</feature>
<dbReference type="InterPro" id="IPR039424">
    <property type="entry name" value="SBP_5"/>
</dbReference>
<dbReference type="EMBL" id="JBHRYJ010000001">
    <property type="protein sequence ID" value="MFC3674011.1"/>
    <property type="molecule type" value="Genomic_DNA"/>
</dbReference>
<evidence type="ECO:0000256" key="3">
    <source>
        <dbReference type="SAM" id="SignalP"/>
    </source>
</evidence>
<name>A0ABV7VBI6_9PROT</name>
<dbReference type="Gene3D" id="3.10.105.10">
    <property type="entry name" value="Dipeptide-binding Protein, Domain 3"/>
    <property type="match status" value="1"/>
</dbReference>
<dbReference type="CDD" id="cd08500">
    <property type="entry name" value="PBP2_NikA_DppA_OppA_like_4"/>
    <property type="match status" value="1"/>
</dbReference>
<dbReference type="InterPro" id="IPR000914">
    <property type="entry name" value="SBP_5_dom"/>
</dbReference>
<evidence type="ECO:0000313" key="5">
    <source>
        <dbReference type="EMBL" id="MFC3674011.1"/>
    </source>
</evidence>
<proteinExistence type="inferred from homology"/>
<evidence type="ECO:0000313" key="6">
    <source>
        <dbReference type="Proteomes" id="UP001595711"/>
    </source>
</evidence>
<accession>A0ABV7VBI6</accession>
<dbReference type="SUPFAM" id="SSF53850">
    <property type="entry name" value="Periplasmic binding protein-like II"/>
    <property type="match status" value="1"/>
</dbReference>
<feature type="chain" id="PRO_5046280056" evidence="3">
    <location>
        <begin position="23"/>
        <end position="633"/>
    </location>
</feature>
<comment type="subcellular location">
    <subcellularLocation>
        <location evidence="1">Periplasm</location>
    </subcellularLocation>
</comment>
<reference evidence="6" key="1">
    <citation type="journal article" date="2019" name="Int. J. Syst. Evol. Microbiol.">
        <title>The Global Catalogue of Microorganisms (GCM) 10K type strain sequencing project: providing services to taxonomists for standard genome sequencing and annotation.</title>
        <authorList>
            <consortium name="The Broad Institute Genomics Platform"/>
            <consortium name="The Broad Institute Genome Sequencing Center for Infectious Disease"/>
            <person name="Wu L."/>
            <person name="Ma J."/>
        </authorList>
    </citation>
    <scope>NUCLEOTIDE SEQUENCE [LARGE SCALE GENOMIC DNA]</scope>
    <source>
        <strain evidence="6">KCTC 42182</strain>
    </source>
</reference>
<dbReference type="Proteomes" id="UP001595711">
    <property type="component" value="Unassembled WGS sequence"/>
</dbReference>
<dbReference type="PANTHER" id="PTHR30290">
    <property type="entry name" value="PERIPLASMIC BINDING COMPONENT OF ABC TRANSPORTER"/>
    <property type="match status" value="1"/>
</dbReference>
<evidence type="ECO:0000256" key="2">
    <source>
        <dbReference type="ARBA" id="ARBA00005695"/>
    </source>
</evidence>
<feature type="domain" description="Solute-binding protein family 5" evidence="4">
    <location>
        <begin position="100"/>
        <end position="483"/>
    </location>
</feature>
<evidence type="ECO:0000256" key="1">
    <source>
        <dbReference type="ARBA" id="ARBA00004418"/>
    </source>
</evidence>
<keyword evidence="6" id="KW-1185">Reference proteome</keyword>
<dbReference type="PANTHER" id="PTHR30290:SF62">
    <property type="entry name" value="OLIGOPEPTIDE ABC TRANSPORTER, PERIPLASMIC OLIGOPEPTIDE-BINDING PROTEIN"/>
    <property type="match status" value="1"/>
</dbReference>
<protein>
    <submittedName>
        <fullName evidence="5">ABC transporter substrate-binding protein</fullName>
    </submittedName>
</protein>
<evidence type="ECO:0000259" key="4">
    <source>
        <dbReference type="Pfam" id="PF00496"/>
    </source>
</evidence>
<comment type="similarity">
    <text evidence="2">Belongs to the bacterial solute-binding protein 5 family.</text>
</comment>
<sequence>MKALLRLLLLCLTIVTAHTAAAQAPDYKETPFFTSMVSAGKLPPVAQRVPEHPLVVDLSPPRQIGQPGGDLRTLIARSRDIRLLSVIGYTRLVVYDEKFEIVPDLVESYNVEDGRIFTFHLRPGHKWSDGQPFTSEDFRYYWEDVANNKELNPSGPPVDLLVEGEPPQVSFPDALTVRYAWSKRNPNFLPRLAGTAPLYIYRPSHYMKKFHVKYADPDTLKREVAAAKRPNWAALHNKLDNMYEEDNPDLPTLDPWIITTRPPAIRFVAERNPYFHRVDSAGHQLPYLDRIIFSLADAKLIPAKAGSGEADLQFRNIAFNNFTFLKENEKRAGYKTLLWRTAKGSHFALFPNLNCNDPGWRQLLRDVRFRHALSLGIDRQGINESLFFGLGIESNNTVLPDSPLFRPEYQTAYATYDVAAANKLLDEIGLTRRDSNGVRLMPDGRPIEIVVETAGEDTEQTDILELIGENWAKIGIKLFSKPSQRDIVRNRIFSGAAIMSVWTGLENGLANANTNPEELAPTSQYGLQWPKWGQWHETHGLSGEPIDMPAAKELYDLYDAWMNTTDKAERTRIWQKMLQINAEQTFTIGVVSGVFQPVVINKRLMNVPKDGVFNWDPGAFVGIYRPETFWLRQ</sequence>
<gene>
    <name evidence="5" type="ORF">ACFOOQ_00545</name>
</gene>
<dbReference type="RefSeq" id="WP_379720171.1">
    <property type="nucleotide sequence ID" value="NZ_JBHRYJ010000001.1"/>
</dbReference>
<comment type="caution">
    <text evidence="5">The sequence shown here is derived from an EMBL/GenBank/DDBJ whole genome shotgun (WGS) entry which is preliminary data.</text>
</comment>
<organism evidence="5 6">
    <name type="scientific">Ferrovibrio xuzhouensis</name>
    <dbReference type="NCBI Taxonomy" id="1576914"/>
    <lineage>
        <taxon>Bacteria</taxon>
        <taxon>Pseudomonadati</taxon>
        <taxon>Pseudomonadota</taxon>
        <taxon>Alphaproteobacteria</taxon>
        <taxon>Rhodospirillales</taxon>
        <taxon>Rhodospirillaceae</taxon>
        <taxon>Ferrovibrio</taxon>
    </lineage>
</organism>
<dbReference type="Pfam" id="PF00496">
    <property type="entry name" value="SBP_bac_5"/>
    <property type="match status" value="1"/>
</dbReference>
<dbReference type="Gene3D" id="3.40.190.10">
    <property type="entry name" value="Periplasmic binding protein-like II"/>
    <property type="match status" value="1"/>
</dbReference>